<dbReference type="InterPro" id="IPR050190">
    <property type="entry name" value="UPF0213_domain"/>
</dbReference>
<reference evidence="3 4" key="1">
    <citation type="submission" date="2018-09" db="EMBL/GenBank/DDBJ databases">
        <authorList>
            <person name="Wang Z."/>
        </authorList>
    </citation>
    <scope>NUCLEOTIDE SEQUENCE [LARGE SCALE GENOMIC DNA]</scope>
    <source>
        <strain evidence="3 4">ALS 81</strain>
    </source>
</reference>
<dbReference type="OrthoDB" id="9797095at2"/>
<dbReference type="PANTHER" id="PTHR34477">
    <property type="entry name" value="UPF0213 PROTEIN YHBQ"/>
    <property type="match status" value="1"/>
</dbReference>
<organism evidence="3 4">
    <name type="scientific">Alginatibacterium sediminis</name>
    <dbReference type="NCBI Taxonomy" id="2164068"/>
    <lineage>
        <taxon>Bacteria</taxon>
        <taxon>Pseudomonadati</taxon>
        <taxon>Pseudomonadota</taxon>
        <taxon>Gammaproteobacteria</taxon>
        <taxon>Alteromonadales</taxon>
        <taxon>Alteromonadaceae</taxon>
        <taxon>Alginatibacterium</taxon>
    </lineage>
</organism>
<dbReference type="InterPro" id="IPR000305">
    <property type="entry name" value="GIY-YIG_endonuc"/>
</dbReference>
<dbReference type="Pfam" id="PF01541">
    <property type="entry name" value="GIY-YIG"/>
    <property type="match status" value="1"/>
</dbReference>
<dbReference type="InterPro" id="IPR035901">
    <property type="entry name" value="GIY-YIG_endonuc_sf"/>
</dbReference>
<accession>A0A420E8L4</accession>
<feature type="domain" description="GIY-YIG" evidence="2">
    <location>
        <begin position="4"/>
        <end position="79"/>
    </location>
</feature>
<gene>
    <name evidence="3" type="ORF">DBZ36_15290</name>
</gene>
<dbReference type="RefSeq" id="WP_120355827.1">
    <property type="nucleotide sequence ID" value="NZ_RAQO01000008.1"/>
</dbReference>
<evidence type="ECO:0000313" key="3">
    <source>
        <dbReference type="EMBL" id="RKF15741.1"/>
    </source>
</evidence>
<proteinExistence type="inferred from homology"/>
<name>A0A420E8L4_9ALTE</name>
<evidence type="ECO:0000259" key="2">
    <source>
        <dbReference type="PROSITE" id="PS50164"/>
    </source>
</evidence>
<dbReference type="PROSITE" id="PS50164">
    <property type="entry name" value="GIY_YIG"/>
    <property type="match status" value="1"/>
</dbReference>
<keyword evidence="4" id="KW-1185">Reference proteome</keyword>
<protein>
    <submittedName>
        <fullName evidence="3">GIY-YIG nuclease family protein</fullName>
    </submittedName>
</protein>
<dbReference type="PANTHER" id="PTHR34477:SF1">
    <property type="entry name" value="UPF0213 PROTEIN YHBQ"/>
    <property type="match status" value="1"/>
</dbReference>
<dbReference type="SUPFAM" id="SSF82771">
    <property type="entry name" value="GIY-YIG endonuclease"/>
    <property type="match status" value="1"/>
</dbReference>
<dbReference type="CDD" id="cd10456">
    <property type="entry name" value="GIY-YIG_UPF0213"/>
    <property type="match status" value="1"/>
</dbReference>
<comment type="similarity">
    <text evidence="1">Belongs to the UPF0213 family.</text>
</comment>
<comment type="caution">
    <text evidence="3">The sequence shown here is derived from an EMBL/GenBank/DDBJ whole genome shotgun (WGS) entry which is preliminary data.</text>
</comment>
<evidence type="ECO:0000313" key="4">
    <source>
        <dbReference type="Proteomes" id="UP000286482"/>
    </source>
</evidence>
<dbReference type="EMBL" id="RAQO01000008">
    <property type="protein sequence ID" value="RKF15741.1"/>
    <property type="molecule type" value="Genomic_DNA"/>
</dbReference>
<sequence>MSTQSWFVYLLQCDNALTYIGTSNDVERRFAAHQRGLGAKFTKINPPISILGVEKFVDRSSACKAESALKRRTKQQKLAWAAQNPYDSP</sequence>
<dbReference type="AlphaFoldDB" id="A0A420E8L4"/>
<dbReference type="Proteomes" id="UP000286482">
    <property type="component" value="Unassembled WGS sequence"/>
</dbReference>
<dbReference type="Gene3D" id="3.40.1440.10">
    <property type="entry name" value="GIY-YIG endonuclease"/>
    <property type="match status" value="1"/>
</dbReference>
<evidence type="ECO:0000256" key="1">
    <source>
        <dbReference type="ARBA" id="ARBA00007435"/>
    </source>
</evidence>